<reference evidence="2" key="1">
    <citation type="journal article" date="2022" name="bioRxiv">
        <title>Sequencing and chromosome-scale assembly of the giantPleurodeles waltlgenome.</title>
        <authorList>
            <person name="Brown T."/>
            <person name="Elewa A."/>
            <person name="Iarovenko S."/>
            <person name="Subramanian E."/>
            <person name="Araus A.J."/>
            <person name="Petzold A."/>
            <person name="Susuki M."/>
            <person name="Suzuki K.-i.T."/>
            <person name="Hayashi T."/>
            <person name="Toyoda A."/>
            <person name="Oliveira C."/>
            <person name="Osipova E."/>
            <person name="Leigh N.D."/>
            <person name="Simon A."/>
            <person name="Yun M.H."/>
        </authorList>
    </citation>
    <scope>NUCLEOTIDE SEQUENCE</scope>
    <source>
        <strain evidence="2">20211129_DDA</strain>
        <tissue evidence="2">Liver</tissue>
    </source>
</reference>
<dbReference type="EMBL" id="JANPWB010000009">
    <property type="protein sequence ID" value="KAJ1154937.1"/>
    <property type="molecule type" value="Genomic_DNA"/>
</dbReference>
<gene>
    <name evidence="2" type="ORF">NDU88_007676</name>
</gene>
<feature type="compositionally biased region" description="Basic residues" evidence="1">
    <location>
        <begin position="116"/>
        <end position="130"/>
    </location>
</feature>
<keyword evidence="3" id="KW-1185">Reference proteome</keyword>
<proteinExistence type="predicted"/>
<protein>
    <submittedName>
        <fullName evidence="2">Uncharacterized protein</fullName>
    </submittedName>
</protein>
<feature type="region of interest" description="Disordered" evidence="1">
    <location>
        <begin position="155"/>
        <end position="208"/>
    </location>
</feature>
<sequence>MLGTKRPIGRSPSQGVVETSTTAAASPADSDSGCGPPVESNRNSGQTSPRGTSPHSLGPGLIRRPGPASRHSGRRPTRFSAIPGEFHSHLRSHVPAARPHSNVHARPGLLQERGRAEHRRTSGRPRHRGSHNHEAWSRAQSRLLVVWAARLVSPLEAGGGNPRERGASPHPPLLPLPSGRSEARPPGPSANHRQGQHRLPLSARLLPG</sequence>
<feature type="region of interest" description="Disordered" evidence="1">
    <location>
        <begin position="1"/>
        <end position="136"/>
    </location>
</feature>
<dbReference type="AlphaFoldDB" id="A0AAV7RTQ7"/>
<feature type="compositionally biased region" description="Polar residues" evidence="1">
    <location>
        <begin position="40"/>
        <end position="55"/>
    </location>
</feature>
<name>A0AAV7RTQ7_PLEWA</name>
<evidence type="ECO:0000256" key="1">
    <source>
        <dbReference type="SAM" id="MobiDB-lite"/>
    </source>
</evidence>
<organism evidence="2 3">
    <name type="scientific">Pleurodeles waltl</name>
    <name type="common">Iberian ribbed newt</name>
    <dbReference type="NCBI Taxonomy" id="8319"/>
    <lineage>
        <taxon>Eukaryota</taxon>
        <taxon>Metazoa</taxon>
        <taxon>Chordata</taxon>
        <taxon>Craniata</taxon>
        <taxon>Vertebrata</taxon>
        <taxon>Euteleostomi</taxon>
        <taxon>Amphibia</taxon>
        <taxon>Batrachia</taxon>
        <taxon>Caudata</taxon>
        <taxon>Salamandroidea</taxon>
        <taxon>Salamandridae</taxon>
        <taxon>Pleurodelinae</taxon>
        <taxon>Pleurodeles</taxon>
    </lineage>
</organism>
<feature type="compositionally biased region" description="Low complexity" evidence="1">
    <location>
        <begin position="19"/>
        <end position="32"/>
    </location>
</feature>
<evidence type="ECO:0000313" key="2">
    <source>
        <dbReference type="EMBL" id="KAJ1154937.1"/>
    </source>
</evidence>
<accession>A0AAV7RTQ7</accession>
<comment type="caution">
    <text evidence="2">The sequence shown here is derived from an EMBL/GenBank/DDBJ whole genome shotgun (WGS) entry which is preliminary data.</text>
</comment>
<evidence type="ECO:0000313" key="3">
    <source>
        <dbReference type="Proteomes" id="UP001066276"/>
    </source>
</evidence>
<dbReference type="Proteomes" id="UP001066276">
    <property type="component" value="Chromosome 5"/>
</dbReference>